<comment type="subcellular location">
    <subcellularLocation>
        <location evidence="1">Endomembrane system</location>
        <topology evidence="1">Multi-pass membrane protein</topology>
    </subcellularLocation>
</comment>
<organism evidence="7 8">
    <name type="scientific">Channa argus</name>
    <name type="common">Northern snakehead</name>
    <name type="synonym">Ophicephalus argus</name>
    <dbReference type="NCBI Taxonomy" id="215402"/>
    <lineage>
        <taxon>Eukaryota</taxon>
        <taxon>Metazoa</taxon>
        <taxon>Chordata</taxon>
        <taxon>Craniata</taxon>
        <taxon>Vertebrata</taxon>
        <taxon>Euteleostomi</taxon>
        <taxon>Actinopterygii</taxon>
        <taxon>Neopterygii</taxon>
        <taxon>Teleostei</taxon>
        <taxon>Neoteleostei</taxon>
        <taxon>Acanthomorphata</taxon>
        <taxon>Anabantaria</taxon>
        <taxon>Anabantiformes</taxon>
        <taxon>Channoidei</taxon>
        <taxon>Channidae</taxon>
        <taxon>Channa</taxon>
    </lineage>
</organism>
<dbReference type="GO" id="GO:0012505">
    <property type="term" value="C:endomembrane system"/>
    <property type="evidence" value="ECO:0007669"/>
    <property type="project" value="UniProtKB-SubCell"/>
</dbReference>
<evidence type="ECO:0000256" key="5">
    <source>
        <dbReference type="ARBA" id="ARBA00023180"/>
    </source>
</evidence>
<keyword evidence="4 6" id="KW-0472">Membrane</keyword>
<keyword evidence="5" id="KW-0325">Glycoprotein</keyword>
<dbReference type="PANTHER" id="PTHR19282">
    <property type="entry name" value="TETRASPANIN"/>
    <property type="match status" value="1"/>
</dbReference>
<reference evidence="8" key="2">
    <citation type="submission" date="2019-02" db="EMBL/GenBank/DDBJ databases">
        <title>Opniocepnalus argus Var Kimnra genome.</title>
        <authorList>
            <person name="Zhou C."/>
            <person name="Xiao S."/>
        </authorList>
    </citation>
    <scope>NUCLEOTIDE SEQUENCE [LARGE SCALE GENOMIC DNA]</scope>
</reference>
<evidence type="ECO:0000256" key="1">
    <source>
        <dbReference type="ARBA" id="ARBA00004127"/>
    </source>
</evidence>
<dbReference type="InterPro" id="IPR018499">
    <property type="entry name" value="Tetraspanin/Peripherin"/>
</dbReference>
<evidence type="ECO:0000313" key="7">
    <source>
        <dbReference type="EMBL" id="KAF3690474.1"/>
    </source>
</evidence>
<dbReference type="Proteomes" id="UP000503349">
    <property type="component" value="Chromosome 6"/>
</dbReference>
<keyword evidence="2 6" id="KW-0812">Transmembrane</keyword>
<evidence type="ECO:0000256" key="4">
    <source>
        <dbReference type="ARBA" id="ARBA00023136"/>
    </source>
</evidence>
<dbReference type="Gene3D" id="1.10.1450.10">
    <property type="entry name" value="Tetraspanin"/>
    <property type="match status" value="1"/>
</dbReference>
<dbReference type="EMBL" id="CM015717">
    <property type="protein sequence ID" value="KAF3690474.1"/>
    <property type="molecule type" value="Genomic_DNA"/>
</dbReference>
<dbReference type="AlphaFoldDB" id="A0A6G1PK13"/>
<protein>
    <submittedName>
        <fullName evidence="7">Tetraspanin-1</fullName>
    </submittedName>
</protein>
<name>A0A6G1PK13_CHAAH</name>
<proteinExistence type="predicted"/>
<evidence type="ECO:0000256" key="6">
    <source>
        <dbReference type="SAM" id="Phobius"/>
    </source>
</evidence>
<keyword evidence="3 6" id="KW-1133">Transmembrane helix</keyword>
<dbReference type="Pfam" id="PF00335">
    <property type="entry name" value="Tetraspanin"/>
    <property type="match status" value="1"/>
</dbReference>
<feature type="transmembrane region" description="Helical" evidence="6">
    <location>
        <begin position="107"/>
        <end position="130"/>
    </location>
</feature>
<evidence type="ECO:0000256" key="3">
    <source>
        <dbReference type="ARBA" id="ARBA00022989"/>
    </source>
</evidence>
<evidence type="ECO:0000313" key="8">
    <source>
        <dbReference type="Proteomes" id="UP000503349"/>
    </source>
</evidence>
<reference evidence="7 8" key="1">
    <citation type="submission" date="2019-02" db="EMBL/GenBank/DDBJ databases">
        <title>Opniocepnalus argus genome.</title>
        <authorList>
            <person name="Zhou C."/>
            <person name="Xiao S."/>
        </authorList>
    </citation>
    <scope>NUCLEOTIDE SEQUENCE [LARGE SCALE GENOMIC DNA]</scope>
    <source>
        <strain evidence="7">OARG1902GOOAL</strain>
        <tissue evidence="7">Muscle</tissue>
    </source>
</reference>
<sequence length="218" mass="23509">MVGTRRTKRRTKRRRLSTDGECEPIKISVAPSPLLSAVIKKHLPNHFFFTCLSRGARQRRAHSSTQENSNHQLCGMTLMAVGTVVGVNRSSLLQLLGPFSSQSVQFINVGFFCIAIGALLLVLLGLLGFCGAHKESRCLLLTLRCCGFTNYTDFVGSTFEKENGGVLPSSCCRTNSTTCSRDDAALSGVQGCCKLILQIIKDHGNIMGSVAAGIGLLE</sequence>
<accession>A0A6G1PK13</accession>
<dbReference type="PANTHER" id="PTHR19282:SF216">
    <property type="entry name" value="TETRASPANIN-1"/>
    <property type="match status" value="1"/>
</dbReference>
<dbReference type="SUPFAM" id="SSF48652">
    <property type="entry name" value="Tetraspanin"/>
    <property type="match status" value="1"/>
</dbReference>
<dbReference type="GO" id="GO:0005886">
    <property type="term" value="C:plasma membrane"/>
    <property type="evidence" value="ECO:0007669"/>
    <property type="project" value="TreeGrafter"/>
</dbReference>
<keyword evidence="8" id="KW-1185">Reference proteome</keyword>
<evidence type="ECO:0000256" key="2">
    <source>
        <dbReference type="ARBA" id="ARBA00022692"/>
    </source>
</evidence>
<gene>
    <name evidence="7" type="ORF">EXN66_Car006147</name>
</gene>
<feature type="transmembrane region" description="Helical" evidence="6">
    <location>
        <begin position="69"/>
        <end position="87"/>
    </location>
</feature>
<dbReference type="InterPro" id="IPR008952">
    <property type="entry name" value="Tetraspanin_EC2_sf"/>
</dbReference>